<evidence type="ECO:0000256" key="1">
    <source>
        <dbReference type="SAM" id="MobiDB-lite"/>
    </source>
</evidence>
<dbReference type="EMBL" id="SKBQ01000001">
    <property type="protein sequence ID" value="TPX15970.1"/>
    <property type="molecule type" value="Genomic_DNA"/>
</dbReference>
<feature type="domain" description="Apple" evidence="5">
    <location>
        <begin position="175"/>
        <end position="219"/>
    </location>
</feature>
<feature type="compositionally biased region" description="Polar residues" evidence="1">
    <location>
        <begin position="344"/>
        <end position="353"/>
    </location>
</feature>
<dbReference type="Pfam" id="PF00024">
    <property type="entry name" value="PAN_1"/>
    <property type="match status" value="1"/>
</dbReference>
<proteinExistence type="predicted"/>
<keyword evidence="3" id="KW-0732">Signal</keyword>
<reference evidence="6 7" key="1">
    <citation type="submission" date="2019-06" db="EMBL/GenBank/DDBJ databases">
        <title>Draft genome sequence of the filamentous fungus Phialemoniopsis curvata isolated from diesel fuel.</title>
        <authorList>
            <person name="Varaljay V.A."/>
            <person name="Lyon W.J."/>
            <person name="Crouch A.L."/>
            <person name="Drake C.E."/>
            <person name="Hollomon J.M."/>
            <person name="Nadeau L.J."/>
            <person name="Nunn H.S."/>
            <person name="Stevenson B.S."/>
            <person name="Bojanowski C.L."/>
            <person name="Crookes-Goodson W.J."/>
        </authorList>
    </citation>
    <scope>NUCLEOTIDE SEQUENCE [LARGE SCALE GENOMIC DNA]</scope>
    <source>
        <strain evidence="6 7">D216</strain>
    </source>
</reference>
<evidence type="ECO:0000313" key="6">
    <source>
        <dbReference type="EMBL" id="TPX15970.1"/>
    </source>
</evidence>
<organism evidence="6 7">
    <name type="scientific">Thyridium curvatum</name>
    <dbReference type="NCBI Taxonomy" id="1093900"/>
    <lineage>
        <taxon>Eukaryota</taxon>
        <taxon>Fungi</taxon>
        <taxon>Dikarya</taxon>
        <taxon>Ascomycota</taxon>
        <taxon>Pezizomycotina</taxon>
        <taxon>Sordariomycetes</taxon>
        <taxon>Sordariomycetidae</taxon>
        <taxon>Thyridiales</taxon>
        <taxon>Thyridiaceae</taxon>
        <taxon>Thyridium</taxon>
    </lineage>
</organism>
<dbReference type="Gene3D" id="3.50.4.10">
    <property type="entry name" value="Hepatocyte Growth Factor"/>
    <property type="match status" value="2"/>
</dbReference>
<feature type="domain" description="Apple" evidence="4">
    <location>
        <begin position="72"/>
        <end position="132"/>
    </location>
</feature>
<feature type="compositionally biased region" description="Basic and acidic residues" evidence="1">
    <location>
        <begin position="260"/>
        <end position="278"/>
    </location>
</feature>
<keyword evidence="7" id="KW-1185">Reference proteome</keyword>
<feature type="signal peptide" evidence="3">
    <location>
        <begin position="1"/>
        <end position="19"/>
    </location>
</feature>
<name>A0A507BHE2_9PEZI</name>
<sequence length="353" mass="37833">MRCMCLLYTVFWVLGGAIGHVMATPSTGYESATAERLEARRDGHGALVRRQKRDPCPGQNSTTLELASGQKFQVFCGSDITGTPLFQAMRPDLMTCADLCTTIHPRCDAATFSSDTGQCALKAFLPTNASSAMTPSNFDTVIPIPRVAKSNCPSLRGNQVVEGSGFQMFCSMVSNGNDLAQVFASDFQTCMGLCVANSLCNGISFDPAQTQGLRNCYLKKSLNVSGLIQLDGVDSALAITRSANAEAQGKDGDDDDDDGKDGNRGDGRTRPGQNDRDGVAPTGVKAYQSIDMDTKPWIIASAAGSSAVVVFIVVMVCLRSRERGARRQRGKVLDEDYYEKPQQRRSMSGGASQ</sequence>
<dbReference type="InParanoid" id="A0A507BHE2"/>
<keyword evidence="2" id="KW-0812">Transmembrane</keyword>
<protein>
    <recommendedName>
        <fullName evidence="4 5">Apple domain-containing protein</fullName>
    </recommendedName>
</protein>
<keyword evidence="2" id="KW-0472">Membrane</keyword>
<evidence type="ECO:0000256" key="2">
    <source>
        <dbReference type="SAM" id="Phobius"/>
    </source>
</evidence>
<dbReference type="Pfam" id="PF14295">
    <property type="entry name" value="PAN_4"/>
    <property type="match status" value="1"/>
</dbReference>
<dbReference type="STRING" id="1093900.A0A507BHE2"/>
<dbReference type="AlphaFoldDB" id="A0A507BHE2"/>
<gene>
    <name evidence="6" type="ORF">E0L32_000304</name>
</gene>
<accession>A0A507BHE2</accession>
<comment type="caution">
    <text evidence="6">The sequence shown here is derived from an EMBL/GenBank/DDBJ whole genome shotgun (WGS) entry which is preliminary data.</text>
</comment>
<evidence type="ECO:0000313" key="7">
    <source>
        <dbReference type="Proteomes" id="UP000319257"/>
    </source>
</evidence>
<feature type="compositionally biased region" description="Basic and acidic residues" evidence="1">
    <location>
        <begin position="322"/>
        <end position="342"/>
    </location>
</feature>
<dbReference type="GeneID" id="41967751"/>
<dbReference type="InterPro" id="IPR003609">
    <property type="entry name" value="Pan_app"/>
</dbReference>
<dbReference type="OrthoDB" id="3943216at2759"/>
<feature type="transmembrane region" description="Helical" evidence="2">
    <location>
        <begin position="297"/>
        <end position="318"/>
    </location>
</feature>
<evidence type="ECO:0000259" key="4">
    <source>
        <dbReference type="Pfam" id="PF00024"/>
    </source>
</evidence>
<feature type="chain" id="PRO_5021379527" description="Apple domain-containing protein" evidence="3">
    <location>
        <begin position="20"/>
        <end position="353"/>
    </location>
</feature>
<feature type="region of interest" description="Disordered" evidence="1">
    <location>
        <begin position="244"/>
        <end position="282"/>
    </location>
</feature>
<evidence type="ECO:0000256" key="3">
    <source>
        <dbReference type="SAM" id="SignalP"/>
    </source>
</evidence>
<keyword evidence="2" id="KW-1133">Transmembrane helix</keyword>
<dbReference type="RefSeq" id="XP_030997681.1">
    <property type="nucleotide sequence ID" value="XM_031137296.1"/>
</dbReference>
<evidence type="ECO:0000259" key="5">
    <source>
        <dbReference type="Pfam" id="PF14295"/>
    </source>
</evidence>
<dbReference type="Proteomes" id="UP000319257">
    <property type="component" value="Unassembled WGS sequence"/>
</dbReference>
<feature type="region of interest" description="Disordered" evidence="1">
    <location>
        <begin position="322"/>
        <end position="353"/>
    </location>
</feature>